<comment type="caution">
    <text evidence="1">The sequence shown here is derived from an EMBL/GenBank/DDBJ whole genome shotgun (WGS) entry which is preliminary data.</text>
</comment>
<keyword evidence="2" id="KW-1185">Reference proteome</keyword>
<evidence type="ECO:0000313" key="2">
    <source>
        <dbReference type="Proteomes" id="UP000499080"/>
    </source>
</evidence>
<organism evidence="1 2">
    <name type="scientific">Araneus ventricosus</name>
    <name type="common">Orbweaver spider</name>
    <name type="synonym">Epeira ventricosa</name>
    <dbReference type="NCBI Taxonomy" id="182803"/>
    <lineage>
        <taxon>Eukaryota</taxon>
        <taxon>Metazoa</taxon>
        <taxon>Ecdysozoa</taxon>
        <taxon>Arthropoda</taxon>
        <taxon>Chelicerata</taxon>
        <taxon>Arachnida</taxon>
        <taxon>Araneae</taxon>
        <taxon>Araneomorphae</taxon>
        <taxon>Entelegynae</taxon>
        <taxon>Araneoidea</taxon>
        <taxon>Araneidae</taxon>
        <taxon>Araneus</taxon>
    </lineage>
</organism>
<dbReference type="Proteomes" id="UP000499080">
    <property type="component" value="Unassembled WGS sequence"/>
</dbReference>
<accession>A0A4Y2IFN7</accession>
<reference evidence="1 2" key="1">
    <citation type="journal article" date="2019" name="Sci. Rep.">
        <title>Orb-weaving spider Araneus ventricosus genome elucidates the spidroin gene catalogue.</title>
        <authorList>
            <person name="Kono N."/>
            <person name="Nakamura H."/>
            <person name="Ohtoshi R."/>
            <person name="Moran D.A.P."/>
            <person name="Shinohara A."/>
            <person name="Yoshida Y."/>
            <person name="Fujiwara M."/>
            <person name="Mori M."/>
            <person name="Tomita M."/>
            <person name="Arakawa K."/>
        </authorList>
    </citation>
    <scope>NUCLEOTIDE SEQUENCE [LARGE SCALE GENOMIC DNA]</scope>
</reference>
<name>A0A4Y2IFN7_ARAVE</name>
<evidence type="ECO:0000313" key="1">
    <source>
        <dbReference type="EMBL" id="GBM76551.1"/>
    </source>
</evidence>
<gene>
    <name evidence="1" type="ORF">AVEN_204570_1</name>
</gene>
<proteinExistence type="predicted"/>
<dbReference type="AlphaFoldDB" id="A0A4Y2IFN7"/>
<sequence>MLEVYSKIVVSLVILVICPALTPNWSIFLPEAVAKKVYFLLHKFPLLFFGGEKDPFNGRPFCDTDKLRHLLKNIGSVVTRVKNIGKSEKERREYPCPYTVGQIS</sequence>
<protein>
    <submittedName>
        <fullName evidence="1">Uncharacterized protein</fullName>
    </submittedName>
</protein>
<dbReference type="EMBL" id="BGPR01002631">
    <property type="protein sequence ID" value="GBM76551.1"/>
    <property type="molecule type" value="Genomic_DNA"/>
</dbReference>